<proteinExistence type="predicted"/>
<evidence type="ECO:0000313" key="2">
    <source>
        <dbReference type="EMBL" id="BCG47074.1"/>
    </source>
</evidence>
<accession>A0A6S6M5U1</accession>
<keyword evidence="1" id="KW-1133">Transmembrane helix</keyword>
<reference evidence="2 3" key="1">
    <citation type="submission" date="2020-06" db="EMBL/GenBank/DDBJ databases">
        <title>Interaction of electrochemicaly active bacteria, Geobacter bremensis R4 on different carbon anode.</title>
        <authorList>
            <person name="Meng L."/>
            <person name="Yoshida N."/>
        </authorList>
    </citation>
    <scope>NUCLEOTIDE SEQUENCE [LARGE SCALE GENOMIC DNA]</scope>
    <source>
        <strain evidence="2 3">R4</strain>
    </source>
</reference>
<dbReference type="AlphaFoldDB" id="A0A6S6M5U1"/>
<feature type="transmembrane region" description="Helical" evidence="1">
    <location>
        <begin position="7"/>
        <end position="28"/>
    </location>
</feature>
<dbReference type="EMBL" id="AP023213">
    <property type="protein sequence ID" value="BCG47074.1"/>
    <property type="molecule type" value="Genomic_DNA"/>
</dbReference>
<keyword evidence="1" id="KW-0812">Transmembrane</keyword>
<feature type="transmembrane region" description="Helical" evidence="1">
    <location>
        <begin position="34"/>
        <end position="51"/>
    </location>
</feature>
<keyword evidence="1" id="KW-0472">Membrane</keyword>
<evidence type="ECO:0000256" key="1">
    <source>
        <dbReference type="SAM" id="Phobius"/>
    </source>
</evidence>
<feature type="transmembrane region" description="Helical" evidence="1">
    <location>
        <begin position="115"/>
        <end position="132"/>
    </location>
</feature>
<evidence type="ECO:0000313" key="3">
    <source>
        <dbReference type="Proteomes" id="UP000515472"/>
    </source>
</evidence>
<dbReference type="KEGG" id="gbn:GEOBRER4_18240"/>
<dbReference type="RefSeq" id="WP_185245149.1">
    <property type="nucleotide sequence ID" value="NZ_AP023213.1"/>
</dbReference>
<name>A0A6S6M5U1_9BACT</name>
<organism evidence="2 3">
    <name type="scientific">Citrifermentans bremense</name>
    <dbReference type="NCBI Taxonomy" id="60035"/>
    <lineage>
        <taxon>Bacteria</taxon>
        <taxon>Pseudomonadati</taxon>
        <taxon>Thermodesulfobacteriota</taxon>
        <taxon>Desulfuromonadia</taxon>
        <taxon>Geobacterales</taxon>
        <taxon>Geobacteraceae</taxon>
        <taxon>Citrifermentans</taxon>
    </lineage>
</organism>
<gene>
    <name evidence="2" type="ORF">GEOBRER4_18240</name>
</gene>
<keyword evidence="3" id="KW-1185">Reference proteome</keyword>
<protein>
    <submittedName>
        <fullName evidence="2">Uncharacterized protein</fullName>
    </submittedName>
</protein>
<sequence length="136" mass="15112">MLRKVVGFLVGFVGSFVLIVVVVSAISVKPMGPGWLFLMVGAGVWCSRLFARPKEVVAASIEKVSESTSRPRMVVSRVWWSLDPKLRLALVASTVWIVAAYSIQDDYERNVKVVLLPALAVIAFYFGHRFLVQEKS</sequence>
<feature type="transmembrane region" description="Helical" evidence="1">
    <location>
        <begin position="86"/>
        <end position="103"/>
    </location>
</feature>
<dbReference type="Proteomes" id="UP000515472">
    <property type="component" value="Chromosome"/>
</dbReference>